<dbReference type="EMBL" id="LIAE01010297">
    <property type="protein sequence ID" value="PAV63716.1"/>
    <property type="molecule type" value="Genomic_DNA"/>
</dbReference>
<feature type="region of interest" description="Disordered" evidence="1">
    <location>
        <begin position="187"/>
        <end position="235"/>
    </location>
</feature>
<accession>A0A2A2JPH5</accession>
<dbReference type="Gene3D" id="2.30.29.30">
    <property type="entry name" value="Pleckstrin-homology domain (PH domain)/Phosphotyrosine-binding domain (PTB)"/>
    <property type="match status" value="1"/>
</dbReference>
<evidence type="ECO:0000313" key="3">
    <source>
        <dbReference type="EMBL" id="PAV63716.1"/>
    </source>
</evidence>
<dbReference type="STRING" id="2018661.A0A2A2JPH5"/>
<keyword evidence="4" id="KW-1185">Reference proteome</keyword>
<protein>
    <recommendedName>
        <fullName evidence="2">GRAM domain-containing protein</fullName>
    </recommendedName>
</protein>
<dbReference type="PANTHER" id="PTHR31606:SF13">
    <property type="entry name" value="GRAM DOMAIN-CONTAINING PROTEIN"/>
    <property type="match status" value="1"/>
</dbReference>
<proteinExistence type="predicted"/>
<dbReference type="OrthoDB" id="1259151at2759"/>
<dbReference type="InterPro" id="IPR011993">
    <property type="entry name" value="PH-like_dom_sf"/>
</dbReference>
<sequence>MSVNTANTPDGRGVLLFNGEVIVIYTQGVVMTIGKSNNQGLEGRRNGTIYLTSHRIIFMPDEEEANWVRSFEMPFSTMQDVHLDQPIFGANYLRGIALAMPGSLLSGEIPWRMTFNKGGCIDFGHALLQAVERAAEMRPANAPPPYVPPQGDFYAAPPDYYQPRTNPDYNPTTDAFPDRPNPERVFLMEAPPPYPGVGVERPPQPTEELVRAGANAPPPPYGIAPEASEGVRRRN</sequence>
<dbReference type="InterPro" id="IPR044852">
    <property type="entry name" value="WBP2-like"/>
</dbReference>
<dbReference type="Pfam" id="PF02893">
    <property type="entry name" value="GRAM"/>
    <property type="match status" value="1"/>
</dbReference>
<dbReference type="PANTHER" id="PTHR31606">
    <property type="entry name" value="WW DOMAIN BINDING PROTEIN 2, ISOFORM E"/>
    <property type="match status" value="1"/>
</dbReference>
<name>A0A2A2JPH5_9BILA</name>
<dbReference type="GO" id="GO:0003713">
    <property type="term" value="F:transcription coactivator activity"/>
    <property type="evidence" value="ECO:0007669"/>
    <property type="project" value="InterPro"/>
</dbReference>
<dbReference type="Proteomes" id="UP000218231">
    <property type="component" value="Unassembled WGS sequence"/>
</dbReference>
<dbReference type="GO" id="GO:0005634">
    <property type="term" value="C:nucleus"/>
    <property type="evidence" value="ECO:0007669"/>
    <property type="project" value="TreeGrafter"/>
</dbReference>
<feature type="domain" description="GRAM" evidence="2">
    <location>
        <begin position="43"/>
        <end position="131"/>
    </location>
</feature>
<evidence type="ECO:0000259" key="2">
    <source>
        <dbReference type="Pfam" id="PF02893"/>
    </source>
</evidence>
<dbReference type="InterPro" id="IPR004182">
    <property type="entry name" value="GRAM"/>
</dbReference>
<dbReference type="GO" id="GO:0031490">
    <property type="term" value="F:chromatin DNA binding"/>
    <property type="evidence" value="ECO:0007669"/>
    <property type="project" value="TreeGrafter"/>
</dbReference>
<comment type="caution">
    <text evidence="3">The sequence shown here is derived from an EMBL/GenBank/DDBJ whole genome shotgun (WGS) entry which is preliminary data.</text>
</comment>
<reference evidence="3 4" key="1">
    <citation type="journal article" date="2017" name="Curr. Biol.">
        <title>Genome architecture and evolution of a unichromosomal asexual nematode.</title>
        <authorList>
            <person name="Fradin H."/>
            <person name="Zegar C."/>
            <person name="Gutwein M."/>
            <person name="Lucas J."/>
            <person name="Kovtun M."/>
            <person name="Corcoran D."/>
            <person name="Baugh L.R."/>
            <person name="Kiontke K."/>
            <person name="Gunsalus K."/>
            <person name="Fitch D.H."/>
            <person name="Piano F."/>
        </authorList>
    </citation>
    <scope>NUCLEOTIDE SEQUENCE [LARGE SCALE GENOMIC DNA]</scope>
    <source>
        <strain evidence="3">PF1309</strain>
    </source>
</reference>
<evidence type="ECO:0000313" key="4">
    <source>
        <dbReference type="Proteomes" id="UP000218231"/>
    </source>
</evidence>
<dbReference type="CDD" id="cd13214">
    <property type="entry name" value="PH-GRAM_WBP2"/>
    <property type="match status" value="1"/>
</dbReference>
<dbReference type="SUPFAM" id="SSF50729">
    <property type="entry name" value="PH domain-like"/>
    <property type="match status" value="1"/>
</dbReference>
<dbReference type="AlphaFoldDB" id="A0A2A2JPH5"/>
<gene>
    <name evidence="3" type="ORF">WR25_11491</name>
</gene>
<organism evidence="3 4">
    <name type="scientific">Diploscapter pachys</name>
    <dbReference type="NCBI Taxonomy" id="2018661"/>
    <lineage>
        <taxon>Eukaryota</taxon>
        <taxon>Metazoa</taxon>
        <taxon>Ecdysozoa</taxon>
        <taxon>Nematoda</taxon>
        <taxon>Chromadorea</taxon>
        <taxon>Rhabditida</taxon>
        <taxon>Rhabditina</taxon>
        <taxon>Rhabditomorpha</taxon>
        <taxon>Rhabditoidea</taxon>
        <taxon>Rhabditidae</taxon>
        <taxon>Diploscapter</taxon>
    </lineage>
</organism>
<evidence type="ECO:0000256" key="1">
    <source>
        <dbReference type="SAM" id="MobiDB-lite"/>
    </source>
</evidence>